<evidence type="ECO:0000256" key="1">
    <source>
        <dbReference type="ARBA" id="ARBA00010394"/>
    </source>
</evidence>
<protein>
    <submittedName>
        <fullName evidence="5">ARM repeat-containing protein</fullName>
    </submittedName>
</protein>
<sequence length="515" mass="57764">MKQIRRYMCVDEIPDKTERVLDLNVLPRIRELLISSTSHIQYEACWILTNIAAGNSGHTSAVVNSDFIPPLIALLTSETDQVRVQAAWALGNIAGDCKEYTQLLLDHGIIQPLLAIPYRICYDRKKDIQARHVVCWVIANLCRWDNKDWKQVEPCFEVIQETVLRFDDQDVLSEAIWAMSRIFHAKNSGCEQLIQVDLIRKLVHGINSPRLSVQTPVLRCMTNISGDLDPSHTQVLIDAGILESIKKILSVAYNHQPAVIAEVLHCLSNITAGTTSQKQAVHTVGLFRHVHDLLGSRDMKVRKEACHVLRNAVDRDATPEHFRDVVGSEGEIFLPLTTLLADSQGDLSSQLHVIETLNIIFSRGNEPEIRALYPNFEAAVTGQNVYVTAMTEMSPQNFANIFKVYEALFLSPDDDLAPLMVQCVVAEREVQKQNGVEEKRVVDAVVGHFKPGLSGADFVKAEKLRRAVARDLGFMMDQYLHVQRKKVVDDLIAMDLISGGLERLVVAVRGREAQE</sequence>
<evidence type="ECO:0000256" key="2">
    <source>
        <dbReference type="ARBA" id="ARBA00022448"/>
    </source>
</evidence>
<proteinExistence type="inferred from homology"/>
<dbReference type="EMBL" id="MCGO01000013">
    <property type="protein sequence ID" value="ORY47902.1"/>
    <property type="molecule type" value="Genomic_DNA"/>
</dbReference>
<evidence type="ECO:0000256" key="4">
    <source>
        <dbReference type="PROSITE-ProRule" id="PRU00259"/>
    </source>
</evidence>
<dbReference type="Proteomes" id="UP000193642">
    <property type="component" value="Unassembled WGS sequence"/>
</dbReference>
<evidence type="ECO:0000256" key="3">
    <source>
        <dbReference type="ARBA" id="ARBA00022927"/>
    </source>
</evidence>
<name>A0A1Y2CLK3_9FUNG</name>
<comment type="caution">
    <text evidence="5">The sequence shown here is derived from an EMBL/GenBank/DDBJ whole genome shotgun (WGS) entry which is preliminary data.</text>
</comment>
<dbReference type="InterPro" id="IPR011989">
    <property type="entry name" value="ARM-like"/>
</dbReference>
<dbReference type="GO" id="GO:0015031">
    <property type="term" value="P:protein transport"/>
    <property type="evidence" value="ECO:0007669"/>
    <property type="project" value="UniProtKB-KW"/>
</dbReference>
<comment type="similarity">
    <text evidence="1">Belongs to the importin alpha family.</text>
</comment>
<dbReference type="InterPro" id="IPR016024">
    <property type="entry name" value="ARM-type_fold"/>
</dbReference>
<accession>A0A1Y2CLK3</accession>
<keyword evidence="2" id="KW-0813">Transport</keyword>
<feature type="repeat" description="ARM" evidence="4">
    <location>
        <begin position="66"/>
        <end position="94"/>
    </location>
</feature>
<dbReference type="PROSITE" id="PS50176">
    <property type="entry name" value="ARM_REPEAT"/>
    <property type="match status" value="1"/>
</dbReference>
<dbReference type="OrthoDB" id="29145at2759"/>
<evidence type="ECO:0000313" key="6">
    <source>
        <dbReference type="Proteomes" id="UP000193642"/>
    </source>
</evidence>
<organism evidence="5 6">
    <name type="scientific">Rhizoclosmatium globosum</name>
    <dbReference type="NCBI Taxonomy" id="329046"/>
    <lineage>
        <taxon>Eukaryota</taxon>
        <taxon>Fungi</taxon>
        <taxon>Fungi incertae sedis</taxon>
        <taxon>Chytridiomycota</taxon>
        <taxon>Chytridiomycota incertae sedis</taxon>
        <taxon>Chytridiomycetes</taxon>
        <taxon>Chytridiales</taxon>
        <taxon>Chytriomycetaceae</taxon>
        <taxon>Rhizoclosmatium</taxon>
    </lineage>
</organism>
<dbReference type="PANTHER" id="PTHR23316">
    <property type="entry name" value="IMPORTIN ALPHA"/>
    <property type="match status" value="1"/>
</dbReference>
<dbReference type="Pfam" id="PF00514">
    <property type="entry name" value="Arm"/>
    <property type="match status" value="2"/>
</dbReference>
<gene>
    <name evidence="5" type="ORF">BCR33DRAFT_81169</name>
</gene>
<dbReference type="AlphaFoldDB" id="A0A1Y2CLK3"/>
<dbReference type="SUPFAM" id="SSF48371">
    <property type="entry name" value="ARM repeat"/>
    <property type="match status" value="1"/>
</dbReference>
<dbReference type="STRING" id="329046.A0A1Y2CLK3"/>
<keyword evidence="3" id="KW-0653">Protein transport</keyword>
<keyword evidence="6" id="KW-1185">Reference proteome</keyword>
<reference evidence="5 6" key="1">
    <citation type="submission" date="2016-07" db="EMBL/GenBank/DDBJ databases">
        <title>Pervasive Adenine N6-methylation of Active Genes in Fungi.</title>
        <authorList>
            <consortium name="DOE Joint Genome Institute"/>
            <person name="Mondo S.J."/>
            <person name="Dannebaum R.O."/>
            <person name="Kuo R.C."/>
            <person name="Labutti K."/>
            <person name="Haridas S."/>
            <person name="Kuo A."/>
            <person name="Salamov A."/>
            <person name="Ahrendt S.R."/>
            <person name="Lipzen A."/>
            <person name="Sullivan W."/>
            <person name="Andreopoulos W.B."/>
            <person name="Clum A."/>
            <person name="Lindquist E."/>
            <person name="Daum C."/>
            <person name="Ramamoorthy G.K."/>
            <person name="Gryganskyi A."/>
            <person name="Culley D."/>
            <person name="Magnuson J.K."/>
            <person name="James T.Y."/>
            <person name="O'Malley M.A."/>
            <person name="Stajich J.E."/>
            <person name="Spatafora J.W."/>
            <person name="Visel A."/>
            <person name="Grigoriev I.V."/>
        </authorList>
    </citation>
    <scope>NUCLEOTIDE SEQUENCE [LARGE SCALE GENOMIC DNA]</scope>
    <source>
        <strain evidence="5 6">JEL800</strain>
    </source>
</reference>
<evidence type="ECO:0000313" key="5">
    <source>
        <dbReference type="EMBL" id="ORY47902.1"/>
    </source>
</evidence>
<dbReference type="InterPro" id="IPR000225">
    <property type="entry name" value="Armadillo"/>
</dbReference>
<dbReference type="Gene3D" id="1.25.10.10">
    <property type="entry name" value="Leucine-rich Repeat Variant"/>
    <property type="match status" value="1"/>
</dbReference>
<dbReference type="SMART" id="SM00185">
    <property type="entry name" value="ARM"/>
    <property type="match status" value="6"/>
</dbReference>